<dbReference type="InterPro" id="IPR000182">
    <property type="entry name" value="GNAT_dom"/>
</dbReference>
<dbReference type="PROSITE" id="PS51186">
    <property type="entry name" value="GNAT"/>
    <property type="match status" value="1"/>
</dbReference>
<dbReference type="InterPro" id="IPR016181">
    <property type="entry name" value="Acyl_CoA_acyltransferase"/>
</dbReference>
<dbReference type="Gene3D" id="3.40.630.30">
    <property type="match status" value="1"/>
</dbReference>
<evidence type="ECO:0000313" key="2">
    <source>
        <dbReference type="EMBL" id="GAA1966026.1"/>
    </source>
</evidence>
<evidence type="ECO:0000259" key="1">
    <source>
        <dbReference type="PROSITE" id="PS51186"/>
    </source>
</evidence>
<proteinExistence type="predicted"/>
<dbReference type="SUPFAM" id="SSF55729">
    <property type="entry name" value="Acyl-CoA N-acyltransferases (Nat)"/>
    <property type="match status" value="1"/>
</dbReference>
<dbReference type="Pfam" id="PF00583">
    <property type="entry name" value="Acetyltransf_1"/>
    <property type="match status" value="1"/>
</dbReference>
<organism evidence="2 3">
    <name type="scientific">Catenulispora subtropica</name>
    <dbReference type="NCBI Taxonomy" id="450798"/>
    <lineage>
        <taxon>Bacteria</taxon>
        <taxon>Bacillati</taxon>
        <taxon>Actinomycetota</taxon>
        <taxon>Actinomycetes</taxon>
        <taxon>Catenulisporales</taxon>
        <taxon>Catenulisporaceae</taxon>
        <taxon>Catenulispora</taxon>
    </lineage>
</organism>
<reference evidence="3" key="1">
    <citation type="journal article" date="2019" name="Int. J. Syst. Evol. Microbiol.">
        <title>The Global Catalogue of Microorganisms (GCM) 10K type strain sequencing project: providing services to taxonomists for standard genome sequencing and annotation.</title>
        <authorList>
            <consortium name="The Broad Institute Genomics Platform"/>
            <consortium name="The Broad Institute Genome Sequencing Center for Infectious Disease"/>
            <person name="Wu L."/>
            <person name="Ma J."/>
        </authorList>
    </citation>
    <scope>NUCLEOTIDE SEQUENCE [LARGE SCALE GENOMIC DNA]</scope>
    <source>
        <strain evidence="3">JCM 16013</strain>
    </source>
</reference>
<gene>
    <name evidence="2" type="ORF">GCM10009838_24610</name>
</gene>
<dbReference type="EMBL" id="BAAAQM010000011">
    <property type="protein sequence ID" value="GAA1966026.1"/>
    <property type="molecule type" value="Genomic_DNA"/>
</dbReference>
<name>A0ABP5CM63_9ACTN</name>
<keyword evidence="3" id="KW-1185">Reference proteome</keyword>
<dbReference type="Proteomes" id="UP001499854">
    <property type="component" value="Unassembled WGS sequence"/>
</dbReference>
<comment type="caution">
    <text evidence="2">The sequence shown here is derived from an EMBL/GenBank/DDBJ whole genome shotgun (WGS) entry which is preliminary data.</text>
</comment>
<feature type="domain" description="N-acetyltransferase" evidence="1">
    <location>
        <begin position="1"/>
        <end position="142"/>
    </location>
</feature>
<protein>
    <submittedName>
        <fullName evidence="2">GNAT family N-acetyltransferase</fullName>
    </submittedName>
</protein>
<sequence>MNRADLIVTDSPTPAQTAVVSDALDRFNVEATGVDDRRPLAVLVRDPGTQQVVGGLTGRTSLGLFFVDLFFLPPDLRGGGLGTEILRRAEEEARARGCRSAVLYTISFQAPDFYRKQGWETLGEVSCEPPGTSRVFLTKDLAQPRST</sequence>
<evidence type="ECO:0000313" key="3">
    <source>
        <dbReference type="Proteomes" id="UP001499854"/>
    </source>
</evidence>
<accession>A0ABP5CM63</accession>
<dbReference type="RefSeq" id="WP_344657097.1">
    <property type="nucleotide sequence ID" value="NZ_BAAAQM010000011.1"/>
</dbReference>